<dbReference type="AlphaFoldDB" id="A0A0F9YGE8"/>
<dbReference type="EMBL" id="LAZR01000026">
    <property type="protein sequence ID" value="KKO03464.1"/>
    <property type="molecule type" value="Genomic_DNA"/>
</dbReference>
<comment type="caution">
    <text evidence="1">The sequence shown here is derived from an EMBL/GenBank/DDBJ whole genome shotgun (WGS) entry which is preliminary data.</text>
</comment>
<evidence type="ECO:0000313" key="1">
    <source>
        <dbReference type="EMBL" id="KKO03464.1"/>
    </source>
</evidence>
<gene>
    <name evidence="1" type="ORF">LCGC14_0093880</name>
</gene>
<protein>
    <submittedName>
        <fullName evidence="1">Uncharacterized protein</fullName>
    </submittedName>
</protein>
<reference evidence="1" key="1">
    <citation type="journal article" date="2015" name="Nature">
        <title>Complex archaea that bridge the gap between prokaryotes and eukaryotes.</title>
        <authorList>
            <person name="Spang A."/>
            <person name="Saw J.H."/>
            <person name="Jorgensen S.L."/>
            <person name="Zaremba-Niedzwiedzka K."/>
            <person name="Martijn J."/>
            <person name="Lind A.E."/>
            <person name="van Eijk R."/>
            <person name="Schleper C."/>
            <person name="Guy L."/>
            <person name="Ettema T.J."/>
        </authorList>
    </citation>
    <scope>NUCLEOTIDE SEQUENCE</scope>
</reference>
<name>A0A0F9YGE8_9ZZZZ</name>
<proteinExistence type="predicted"/>
<accession>A0A0F9YGE8</accession>
<sequence length="219" mass="24653">MNGDMDVQLALYGRKGLHMLNVRLSMACLLLVAGCQGRDEPVTTVVPRRFGEEVLIDPSASGWDVRLGVAGQTVLISPGGRTYDVGKTQYPDIVRARLHRFPVEELKAEFLALYMPPAASGPSTLTLFTIRAGDTPVRAADIRHHWEPHNVRDWKATLFTDSDGDGVLELRDNDAYRWGGTVTYYAFDGQRFSPLWIEEYKAPEDKDYDLKLISRRRAQ</sequence>
<organism evidence="1">
    <name type="scientific">marine sediment metagenome</name>
    <dbReference type="NCBI Taxonomy" id="412755"/>
    <lineage>
        <taxon>unclassified sequences</taxon>
        <taxon>metagenomes</taxon>
        <taxon>ecological metagenomes</taxon>
    </lineage>
</organism>